<dbReference type="Pfam" id="PF07987">
    <property type="entry name" value="DUF1775"/>
    <property type="match status" value="1"/>
</dbReference>
<keyword evidence="3" id="KW-0732">Signal</keyword>
<feature type="region of interest" description="Disordered" evidence="1">
    <location>
        <begin position="180"/>
        <end position="209"/>
    </location>
</feature>
<organism evidence="5 6">
    <name type="scientific">Angustibacter aerolatus</name>
    <dbReference type="NCBI Taxonomy" id="1162965"/>
    <lineage>
        <taxon>Bacteria</taxon>
        <taxon>Bacillati</taxon>
        <taxon>Actinomycetota</taxon>
        <taxon>Actinomycetes</taxon>
        <taxon>Kineosporiales</taxon>
        <taxon>Kineosporiaceae</taxon>
    </lineage>
</organism>
<keyword evidence="2" id="KW-0472">Membrane</keyword>
<feature type="domain" description="YncI copper-binding" evidence="4">
    <location>
        <begin position="28"/>
        <end position="175"/>
    </location>
</feature>
<reference evidence="6" key="1">
    <citation type="journal article" date="2019" name="Int. J. Syst. Evol. Microbiol.">
        <title>The Global Catalogue of Microorganisms (GCM) 10K type strain sequencing project: providing services to taxonomists for standard genome sequencing and annotation.</title>
        <authorList>
            <consortium name="The Broad Institute Genomics Platform"/>
            <consortium name="The Broad Institute Genome Sequencing Center for Infectious Disease"/>
            <person name="Wu L."/>
            <person name="Ma J."/>
        </authorList>
    </citation>
    <scope>NUCLEOTIDE SEQUENCE [LARGE SCALE GENOMIC DNA]</scope>
    <source>
        <strain evidence="6">NBRC 108730</strain>
    </source>
</reference>
<feature type="signal peptide" evidence="3">
    <location>
        <begin position="1"/>
        <end position="27"/>
    </location>
</feature>
<evidence type="ECO:0000256" key="2">
    <source>
        <dbReference type="SAM" id="Phobius"/>
    </source>
</evidence>
<accession>A0ABQ6JF65</accession>
<dbReference type="InterPro" id="IPR038507">
    <property type="entry name" value="YcnI-like_sf"/>
</dbReference>
<proteinExistence type="predicted"/>
<evidence type="ECO:0000256" key="1">
    <source>
        <dbReference type="SAM" id="MobiDB-lite"/>
    </source>
</evidence>
<name>A0ABQ6JF65_9ACTN</name>
<sequence>MHRLAVRPVLAASLAAALAGVPLAAQAHVRVSPDSTTTGSYSELTFRVPTESATASTTKVSVTLPQDHPFLSVSVRPLDGWTSTITEAKPPTPVQQDGTTITKAARTVTWTAQPGHAVRPGQYEKLSIVAGPLPAPGEVSLPATQTYSDGEVVRWDEPMEAGSAEPEHPAPEFTVTAADAPATASASTASSAPAGSSGTPVTRAASTSDPASRWLGGGALVAALAALVLAGGAFARSRRRA</sequence>
<dbReference type="InterPro" id="IPR012533">
    <property type="entry name" value="YcnI-copper_dom"/>
</dbReference>
<evidence type="ECO:0000256" key="3">
    <source>
        <dbReference type="SAM" id="SignalP"/>
    </source>
</evidence>
<feature type="chain" id="PRO_5047401375" description="YncI copper-binding domain-containing protein" evidence="3">
    <location>
        <begin position="28"/>
        <end position="241"/>
    </location>
</feature>
<keyword evidence="2" id="KW-1133">Transmembrane helix</keyword>
<dbReference type="EMBL" id="BSUZ01000001">
    <property type="protein sequence ID" value="GMA85835.1"/>
    <property type="molecule type" value="Genomic_DNA"/>
</dbReference>
<dbReference type="Gene3D" id="2.60.40.2230">
    <property type="entry name" value="Uncharacterised protein YcnI-like PF07987, DUF1775"/>
    <property type="match status" value="1"/>
</dbReference>
<gene>
    <name evidence="5" type="ORF">GCM10025868_10850</name>
</gene>
<feature type="transmembrane region" description="Helical" evidence="2">
    <location>
        <begin position="214"/>
        <end position="235"/>
    </location>
</feature>
<protein>
    <recommendedName>
        <fullName evidence="4">YncI copper-binding domain-containing protein</fullName>
    </recommendedName>
</protein>
<keyword evidence="6" id="KW-1185">Reference proteome</keyword>
<feature type="compositionally biased region" description="Low complexity" evidence="1">
    <location>
        <begin position="180"/>
        <end position="200"/>
    </location>
</feature>
<dbReference type="CDD" id="cd08545">
    <property type="entry name" value="YcnI_like"/>
    <property type="match status" value="1"/>
</dbReference>
<comment type="caution">
    <text evidence="5">The sequence shown here is derived from an EMBL/GenBank/DDBJ whole genome shotgun (WGS) entry which is preliminary data.</text>
</comment>
<keyword evidence="2" id="KW-0812">Transmembrane</keyword>
<evidence type="ECO:0000313" key="6">
    <source>
        <dbReference type="Proteomes" id="UP001157017"/>
    </source>
</evidence>
<dbReference type="Proteomes" id="UP001157017">
    <property type="component" value="Unassembled WGS sequence"/>
</dbReference>
<evidence type="ECO:0000313" key="5">
    <source>
        <dbReference type="EMBL" id="GMA85835.1"/>
    </source>
</evidence>
<evidence type="ECO:0000259" key="4">
    <source>
        <dbReference type="Pfam" id="PF07987"/>
    </source>
</evidence>